<keyword evidence="2" id="KW-1133">Transmembrane helix</keyword>
<name>A0A0D8Y3N6_DICVI</name>
<protein>
    <submittedName>
        <fullName evidence="3">GDNF/GAS1 domain protein</fullName>
    </submittedName>
</protein>
<proteinExistence type="predicted"/>
<dbReference type="Proteomes" id="UP000053766">
    <property type="component" value="Unassembled WGS sequence"/>
</dbReference>
<evidence type="ECO:0000313" key="4">
    <source>
        <dbReference type="Proteomes" id="UP000053766"/>
    </source>
</evidence>
<feature type="transmembrane region" description="Helical" evidence="2">
    <location>
        <begin position="157"/>
        <end position="178"/>
    </location>
</feature>
<evidence type="ECO:0000313" key="3">
    <source>
        <dbReference type="EMBL" id="KJH51320.1"/>
    </source>
</evidence>
<evidence type="ECO:0000256" key="2">
    <source>
        <dbReference type="SAM" id="Phobius"/>
    </source>
</evidence>
<keyword evidence="2" id="KW-0472">Membrane</keyword>
<evidence type="ECO:0000256" key="1">
    <source>
        <dbReference type="SAM" id="MobiDB-lite"/>
    </source>
</evidence>
<accession>A0A0D8Y3N6</accession>
<reference evidence="4" key="2">
    <citation type="journal article" date="2016" name="Sci. Rep.">
        <title>Dictyocaulus viviparus genome, variome and transcriptome elucidate lungworm biology and support future intervention.</title>
        <authorList>
            <person name="McNulty S.N."/>
            <person name="Strube C."/>
            <person name="Rosa B.A."/>
            <person name="Martin J.C."/>
            <person name="Tyagi R."/>
            <person name="Choi Y.J."/>
            <person name="Wang Q."/>
            <person name="Hallsworth Pepin K."/>
            <person name="Zhang X."/>
            <person name="Ozersky P."/>
            <person name="Wilson R.K."/>
            <person name="Sternberg P.W."/>
            <person name="Gasser R.B."/>
            <person name="Mitreva M."/>
        </authorList>
    </citation>
    <scope>NUCLEOTIDE SEQUENCE [LARGE SCALE GENOMIC DNA]</scope>
    <source>
        <strain evidence="4">HannoverDv2000</strain>
    </source>
</reference>
<sequence length="180" mass="19420">MSTTNTCQPQCRSAVLNVYQNKLGRSLLRSDVSCIPSREELRKCHFLPEAPIVHCSLAKLACEANLQCNAQWGAFVSECEAESARGECSARCHGLLVATKATPQGQALDSCTCTEREDQLCIHLRDNILGSCSKPTPPPPSPGDNSITMPSNEDVPASAGTTLTLFLLCIPFFLQILLAL</sequence>
<keyword evidence="4" id="KW-1185">Reference proteome</keyword>
<reference evidence="3 4" key="1">
    <citation type="submission" date="2013-11" db="EMBL/GenBank/DDBJ databases">
        <title>Draft genome of the bovine lungworm Dictyocaulus viviparus.</title>
        <authorList>
            <person name="Mitreva M."/>
        </authorList>
    </citation>
    <scope>NUCLEOTIDE SEQUENCE [LARGE SCALE GENOMIC DNA]</scope>
    <source>
        <strain evidence="3 4">HannoverDv2000</strain>
    </source>
</reference>
<dbReference type="AlphaFoldDB" id="A0A0D8Y3N6"/>
<feature type="region of interest" description="Disordered" evidence="1">
    <location>
        <begin position="132"/>
        <end position="154"/>
    </location>
</feature>
<dbReference type="EMBL" id="KN716186">
    <property type="protein sequence ID" value="KJH51320.1"/>
    <property type="molecule type" value="Genomic_DNA"/>
</dbReference>
<gene>
    <name evidence="3" type="ORF">DICVIV_02523</name>
</gene>
<organism evidence="3 4">
    <name type="scientific">Dictyocaulus viviparus</name>
    <name type="common">Bovine lungworm</name>
    <dbReference type="NCBI Taxonomy" id="29172"/>
    <lineage>
        <taxon>Eukaryota</taxon>
        <taxon>Metazoa</taxon>
        <taxon>Ecdysozoa</taxon>
        <taxon>Nematoda</taxon>
        <taxon>Chromadorea</taxon>
        <taxon>Rhabditida</taxon>
        <taxon>Rhabditina</taxon>
        <taxon>Rhabditomorpha</taxon>
        <taxon>Strongyloidea</taxon>
        <taxon>Metastrongylidae</taxon>
        <taxon>Dictyocaulus</taxon>
    </lineage>
</organism>
<keyword evidence="2" id="KW-0812">Transmembrane</keyword>
<dbReference type="OrthoDB" id="5776214at2759"/>